<dbReference type="GO" id="GO:0004540">
    <property type="term" value="F:RNA nuclease activity"/>
    <property type="evidence" value="ECO:0007669"/>
    <property type="project" value="InterPro"/>
</dbReference>
<dbReference type="RefSeq" id="WP_051349774.1">
    <property type="nucleotide sequence ID" value="NZ_JBHSXZ010000012.1"/>
</dbReference>
<dbReference type="InterPro" id="IPR021139">
    <property type="entry name" value="NYN"/>
</dbReference>
<proteinExistence type="predicted"/>
<evidence type="ECO:0000313" key="3">
    <source>
        <dbReference type="Proteomes" id="UP000266089"/>
    </source>
</evidence>
<dbReference type="AlphaFoldDB" id="A0A399E6V2"/>
<organism evidence="2 3">
    <name type="scientific">Meiothermus taiwanensis</name>
    <dbReference type="NCBI Taxonomy" id="172827"/>
    <lineage>
        <taxon>Bacteria</taxon>
        <taxon>Thermotogati</taxon>
        <taxon>Deinococcota</taxon>
        <taxon>Deinococci</taxon>
        <taxon>Thermales</taxon>
        <taxon>Thermaceae</taxon>
        <taxon>Meiothermus</taxon>
    </lineage>
</organism>
<dbReference type="EMBL" id="QWKX01000014">
    <property type="protein sequence ID" value="RIH78480.1"/>
    <property type="molecule type" value="Genomic_DNA"/>
</dbReference>
<feature type="domain" description="NYN" evidence="1">
    <location>
        <begin position="134"/>
        <end position="199"/>
    </location>
</feature>
<reference evidence="2 3" key="1">
    <citation type="submission" date="2018-08" db="EMBL/GenBank/DDBJ databases">
        <title>Meiothermus cateniformans JCM 15151 genome sequencing project.</title>
        <authorList>
            <person name="Da Costa M.S."/>
            <person name="Albuquerque L."/>
            <person name="Raposo P."/>
            <person name="Froufe H.J.C."/>
            <person name="Barroso C.S."/>
            <person name="Egas C."/>
        </authorList>
    </citation>
    <scope>NUCLEOTIDE SEQUENCE [LARGE SCALE GENOMIC DNA]</scope>
    <source>
        <strain evidence="2 3">JCM 15151</strain>
    </source>
</reference>
<comment type="caution">
    <text evidence="2">The sequence shown here is derived from an EMBL/GenBank/DDBJ whole genome shotgun (WGS) entry which is preliminary data.</text>
</comment>
<accession>A0A399E6V2</accession>
<gene>
    <name evidence="2" type="ORF">Mcate_00802</name>
</gene>
<dbReference type="CDD" id="cd18722">
    <property type="entry name" value="PIN_NicB-like"/>
    <property type="match status" value="1"/>
</dbReference>
<name>A0A399E6V2_9DEIN</name>
<dbReference type="Pfam" id="PF01936">
    <property type="entry name" value="NYN"/>
    <property type="match status" value="1"/>
</dbReference>
<evidence type="ECO:0000313" key="2">
    <source>
        <dbReference type="EMBL" id="RIH78480.1"/>
    </source>
</evidence>
<sequence>MKRTALLVDGGFLLPMLKRRMGRDPSAADVYEFGLKTLEANEELFRFYYYDCPPFEGMLRHPISAEEIDYAQSKMARARKQMLAELVKKDYIAFRRGMLSFDGWQITKDGVDRLMREAASSPPNPVILTAEEVHPKFTQKRVDMNIGLDVAWLSSKRLVDRIILVTADSDFIPAMKFARREGVQVILVPLESRPKAELIEHSDIVRNVVFP</sequence>
<dbReference type="Proteomes" id="UP000266089">
    <property type="component" value="Unassembled WGS sequence"/>
</dbReference>
<evidence type="ECO:0000259" key="1">
    <source>
        <dbReference type="Pfam" id="PF01936"/>
    </source>
</evidence>
<dbReference type="Gene3D" id="3.40.50.1010">
    <property type="entry name" value="5'-nuclease"/>
    <property type="match status" value="1"/>
</dbReference>
<protein>
    <submittedName>
        <fullName evidence="2">NYN domain protein</fullName>
    </submittedName>
</protein>